<dbReference type="EMBL" id="DAKRPA010000182">
    <property type="protein sequence ID" value="DAZ95956.1"/>
    <property type="molecule type" value="Genomic_DNA"/>
</dbReference>
<comment type="cofactor">
    <cofactor evidence="1">
        <name>Mg(2+)</name>
        <dbReference type="ChEBI" id="CHEBI:18420"/>
    </cofactor>
</comment>
<accession>A0AAV2YP48</accession>
<feature type="binding site" evidence="11">
    <location>
        <position position="104"/>
    </location>
    <ligand>
        <name>ATP</name>
        <dbReference type="ChEBI" id="CHEBI:30616"/>
    </ligand>
</feature>
<comment type="similarity">
    <text evidence="3">Belongs to the SNU66/SART1 family.</text>
</comment>
<feature type="region of interest" description="Disordered" evidence="13">
    <location>
        <begin position="222"/>
        <end position="252"/>
    </location>
</feature>
<feature type="compositionally biased region" description="Low complexity" evidence="13">
    <location>
        <begin position="682"/>
        <end position="694"/>
    </location>
</feature>
<reference evidence="15" key="2">
    <citation type="journal article" date="2023" name="Microbiol Resour">
        <title>Decontamination and Annotation of the Draft Genome Sequence of the Oomycete Lagenidium giganteum ARSEF 373.</title>
        <authorList>
            <person name="Morgan W.R."/>
            <person name="Tartar A."/>
        </authorList>
    </citation>
    <scope>NUCLEOTIDE SEQUENCE</scope>
    <source>
        <strain evidence="15">ARSEF 373</strain>
    </source>
</reference>
<feature type="region of interest" description="Disordered" evidence="13">
    <location>
        <begin position="451"/>
        <end position="537"/>
    </location>
</feature>
<protein>
    <recommendedName>
        <fullName evidence="5">nucleoside-diphosphate kinase</fullName>
        <ecNumber evidence="5">2.7.4.6</ecNumber>
    </recommendedName>
</protein>
<feature type="binding site" evidence="11">
    <location>
        <position position="114"/>
    </location>
    <ligand>
        <name>ATP</name>
        <dbReference type="ChEBI" id="CHEBI:30616"/>
    </ligand>
</feature>
<evidence type="ECO:0000256" key="8">
    <source>
        <dbReference type="ARBA" id="ARBA00022777"/>
    </source>
</evidence>
<name>A0AAV2YP48_9STRA</name>
<dbReference type="InterPro" id="IPR005011">
    <property type="entry name" value="SNU66/SART1"/>
</dbReference>
<feature type="compositionally biased region" description="Basic and acidic residues" evidence="13">
    <location>
        <begin position="229"/>
        <end position="251"/>
    </location>
</feature>
<sequence length="866" mass="95792">MARERTYIMVKPDGVQRRLVGEIIKRFEAKGFKLVALKLVAPGKDHLEKHYADLAGRPFFPSLIEYMSSGPVVAMVWEGTNVVLEGRKMLGATKPSESALGTIRGDFCIEVGRNVCHGSDSVESANKEIALWFPEGVNEWFGNDETWVPARGQKSSADGSATGGPVKVNVEEKNGEISMSIEETNKLRASLGLKPLSLGKKKDNVVNLQKSQADIADEQERARLQKAPEQSRAKRELSKKLEGKSLGEQLKESTAGSALDWVKQVHVKGKTSDGDQKRKETQTQAKYDATALAGMKVAHDVSTFGEGEDVILTLKDSSVLAGDGNELNDSEDELVNVELAEADRREARKDQSRRAVMPAYSGYDDDEFIHVGKKKKARVLAQYDDEADRQSAAEARKFTLDASGSHQVEKKPDHVEEEPLDGVEVVSLAMDRTKAMDDYYTKEEIEAQFAKRKAKKLRKKKKSRRREVADEEEAPAGGDERGDDANGEQSAADLIQQLEEEAKRRGGSSRDRGKRQRPVDGEEGGNYGVLTKEEAENHLRFEEARERANAKTMAALETMRRPKRRPRVTTDDLMGDALDMQLTAAVDHSRRLAQLKAKTEAATSESQVQVTGEDKIAALVTRKIANVDASGDAVMTDAQVGHVYGDTLKQLETSTNVFNDAMDFETRLRSAMEQRTSQFRSTATADAANGNTNASNEKQSTNDEDEEVKEGSDREAGGDEDEEEKDGEVWGEEQPLVGSGVAATLSLLRRTGDLRQTGAERQAGRANDARDRDIEAELSIKDGVKLDYRDEFGRLLTKKEAFRLLSYKFHGHRPGKKKQEKRLRQLKEELEAQKLLSGEGSTKMMKVLEKKQQVAKQAHVVLSGGS</sequence>
<feature type="compositionally biased region" description="Acidic residues" evidence="13">
    <location>
        <begin position="718"/>
        <end position="731"/>
    </location>
</feature>
<feature type="binding site" evidence="11">
    <location>
        <position position="87"/>
    </location>
    <ligand>
        <name>ATP</name>
        <dbReference type="ChEBI" id="CHEBI:30616"/>
    </ligand>
</feature>
<keyword evidence="6" id="KW-0507">mRNA processing</keyword>
<dbReference type="Pfam" id="PF00334">
    <property type="entry name" value="NDK"/>
    <property type="match status" value="1"/>
</dbReference>
<dbReference type="PANTHER" id="PTHR14152:SF5">
    <property type="entry name" value="U4_U6.U5 TRI-SNRNP-ASSOCIATED PROTEIN 1"/>
    <property type="match status" value="1"/>
</dbReference>
<evidence type="ECO:0000256" key="2">
    <source>
        <dbReference type="ARBA" id="ARBA00004123"/>
    </source>
</evidence>
<evidence type="ECO:0000313" key="15">
    <source>
        <dbReference type="EMBL" id="DAZ95956.1"/>
    </source>
</evidence>
<comment type="similarity">
    <text evidence="4 11 12">Belongs to the NDK family.</text>
</comment>
<organism evidence="15 16">
    <name type="scientific">Lagenidium giganteum</name>
    <dbReference type="NCBI Taxonomy" id="4803"/>
    <lineage>
        <taxon>Eukaryota</taxon>
        <taxon>Sar</taxon>
        <taxon>Stramenopiles</taxon>
        <taxon>Oomycota</taxon>
        <taxon>Peronosporomycetes</taxon>
        <taxon>Pythiales</taxon>
        <taxon>Pythiaceae</taxon>
    </lineage>
</organism>
<evidence type="ECO:0000256" key="12">
    <source>
        <dbReference type="RuleBase" id="RU004011"/>
    </source>
</evidence>
<dbReference type="InterPro" id="IPR036850">
    <property type="entry name" value="NDK-like_dom_sf"/>
</dbReference>
<evidence type="ECO:0000256" key="6">
    <source>
        <dbReference type="ARBA" id="ARBA00022664"/>
    </source>
</evidence>
<keyword evidence="10" id="KW-0539">Nucleus</keyword>
<dbReference type="InterPro" id="IPR034907">
    <property type="entry name" value="NDK-like_dom"/>
</dbReference>
<evidence type="ECO:0000256" key="10">
    <source>
        <dbReference type="ARBA" id="ARBA00023242"/>
    </source>
</evidence>
<dbReference type="Pfam" id="PF19252">
    <property type="entry name" value="HIND"/>
    <property type="match status" value="1"/>
</dbReference>
<evidence type="ECO:0000256" key="9">
    <source>
        <dbReference type="ARBA" id="ARBA00023187"/>
    </source>
</evidence>
<dbReference type="InterPro" id="IPR023005">
    <property type="entry name" value="Nucleoside_diP_kinase_AS"/>
</dbReference>
<feature type="compositionally biased region" description="Basic and acidic residues" evidence="13">
    <location>
        <begin position="388"/>
        <end position="399"/>
    </location>
</feature>
<feature type="active site" description="Pros-phosphohistidine intermediate" evidence="11">
    <location>
        <position position="117"/>
    </location>
</feature>
<feature type="binding site" evidence="11">
    <location>
        <position position="59"/>
    </location>
    <ligand>
        <name>ATP</name>
        <dbReference type="ChEBI" id="CHEBI:30616"/>
    </ligand>
</feature>
<dbReference type="SUPFAM" id="SSF54919">
    <property type="entry name" value="Nucleoside diphosphate kinase, NDK"/>
    <property type="match status" value="1"/>
</dbReference>
<feature type="binding site" evidence="11">
    <location>
        <position position="11"/>
    </location>
    <ligand>
        <name>ATP</name>
        <dbReference type="ChEBI" id="CHEBI:30616"/>
    </ligand>
</feature>
<evidence type="ECO:0000256" key="5">
    <source>
        <dbReference type="ARBA" id="ARBA00012966"/>
    </source>
</evidence>
<dbReference type="Gene3D" id="3.30.70.141">
    <property type="entry name" value="Nucleoside diphosphate kinase-like domain"/>
    <property type="match status" value="1"/>
</dbReference>
<evidence type="ECO:0000313" key="16">
    <source>
        <dbReference type="Proteomes" id="UP001146120"/>
    </source>
</evidence>
<dbReference type="HAMAP" id="MF_00451">
    <property type="entry name" value="NDP_kinase"/>
    <property type="match status" value="1"/>
</dbReference>
<evidence type="ECO:0000259" key="14">
    <source>
        <dbReference type="SMART" id="SM00562"/>
    </source>
</evidence>
<evidence type="ECO:0000256" key="13">
    <source>
        <dbReference type="SAM" id="MobiDB-lite"/>
    </source>
</evidence>
<dbReference type="PRINTS" id="PR01243">
    <property type="entry name" value="NUCDPKINASE"/>
</dbReference>
<gene>
    <name evidence="15" type="ORF">N0F65_009257</name>
</gene>
<comment type="caution">
    <text evidence="15">The sequence shown here is derived from an EMBL/GenBank/DDBJ whole genome shotgun (WGS) entry which is preliminary data.</text>
</comment>
<feature type="binding site" evidence="11">
    <location>
        <position position="93"/>
    </location>
    <ligand>
        <name>ATP</name>
        <dbReference type="ChEBI" id="CHEBI:30616"/>
    </ligand>
</feature>
<evidence type="ECO:0000256" key="7">
    <source>
        <dbReference type="ARBA" id="ARBA00022679"/>
    </source>
</evidence>
<dbReference type="GO" id="GO:0000481">
    <property type="term" value="P:maturation of 5S rRNA"/>
    <property type="evidence" value="ECO:0007669"/>
    <property type="project" value="TreeGrafter"/>
</dbReference>
<dbReference type="InterPro" id="IPR001564">
    <property type="entry name" value="Nucleoside_diP_kinase"/>
</dbReference>
<dbReference type="InterPro" id="IPR045347">
    <property type="entry name" value="HIND"/>
</dbReference>
<dbReference type="FunFam" id="3.30.70.141:FF:000002">
    <property type="entry name" value="Nucleoside diphosphate kinase"/>
    <property type="match status" value="1"/>
</dbReference>
<dbReference type="SMART" id="SM00562">
    <property type="entry name" value="NDK"/>
    <property type="match status" value="1"/>
</dbReference>
<feature type="compositionally biased region" description="Basic and acidic residues" evidence="13">
    <location>
        <begin position="500"/>
        <end position="511"/>
    </location>
</feature>
<evidence type="ECO:0000256" key="1">
    <source>
        <dbReference type="ARBA" id="ARBA00001946"/>
    </source>
</evidence>
<feature type="compositionally biased region" description="Basic residues" evidence="13">
    <location>
        <begin position="451"/>
        <end position="465"/>
    </location>
</feature>
<keyword evidence="16" id="KW-1185">Reference proteome</keyword>
<dbReference type="GO" id="GO:0004550">
    <property type="term" value="F:nucleoside diphosphate kinase activity"/>
    <property type="evidence" value="ECO:0007669"/>
    <property type="project" value="UniProtKB-EC"/>
</dbReference>
<feature type="domain" description="Nucleoside diphosphate kinase-like" evidence="14">
    <location>
        <begin position="3"/>
        <end position="139"/>
    </location>
</feature>
<keyword evidence="7" id="KW-0808">Transferase</keyword>
<dbReference type="Pfam" id="PF03343">
    <property type="entry name" value="SART-1"/>
    <property type="match status" value="2"/>
</dbReference>
<dbReference type="GO" id="GO:0006183">
    <property type="term" value="P:GTP biosynthetic process"/>
    <property type="evidence" value="ECO:0007669"/>
    <property type="project" value="InterPro"/>
</dbReference>
<dbReference type="PROSITE" id="PS51374">
    <property type="entry name" value="NDPK_LIKE"/>
    <property type="match status" value="1"/>
</dbReference>
<dbReference type="PANTHER" id="PTHR14152">
    <property type="entry name" value="SQUAMOUS CELL CARCINOMA ANTIGEN RECOGNISED BY CYTOTOXIC T LYMPHOCYTES"/>
    <property type="match status" value="1"/>
</dbReference>
<dbReference type="EC" id="2.7.4.6" evidence="5"/>
<evidence type="ECO:0000256" key="3">
    <source>
        <dbReference type="ARBA" id="ARBA00006076"/>
    </source>
</evidence>
<evidence type="ECO:0000256" key="4">
    <source>
        <dbReference type="ARBA" id="ARBA00008142"/>
    </source>
</evidence>
<reference evidence="15" key="1">
    <citation type="submission" date="2022-11" db="EMBL/GenBank/DDBJ databases">
        <authorList>
            <person name="Morgan W.R."/>
            <person name="Tartar A."/>
        </authorList>
    </citation>
    <scope>NUCLEOTIDE SEQUENCE</scope>
    <source>
        <strain evidence="15">ARSEF 373</strain>
    </source>
</reference>
<dbReference type="NCBIfam" id="NF001908">
    <property type="entry name" value="PRK00668.1"/>
    <property type="match status" value="1"/>
</dbReference>
<dbReference type="AlphaFoldDB" id="A0AAV2YP48"/>
<dbReference type="GO" id="GO:0006228">
    <property type="term" value="P:UTP biosynthetic process"/>
    <property type="evidence" value="ECO:0007669"/>
    <property type="project" value="InterPro"/>
</dbReference>
<dbReference type="GO" id="GO:0045292">
    <property type="term" value="P:mRNA cis splicing, via spliceosome"/>
    <property type="evidence" value="ECO:0007669"/>
    <property type="project" value="TreeGrafter"/>
</dbReference>
<dbReference type="CDD" id="cd04413">
    <property type="entry name" value="NDPk_I"/>
    <property type="match status" value="1"/>
</dbReference>
<keyword evidence="9" id="KW-0508">mRNA splicing</keyword>
<evidence type="ECO:0000256" key="11">
    <source>
        <dbReference type="PROSITE-ProRule" id="PRU00706"/>
    </source>
</evidence>
<comment type="subcellular location">
    <subcellularLocation>
        <location evidence="2">Nucleus</location>
    </subcellularLocation>
</comment>
<dbReference type="PROSITE" id="PS00469">
    <property type="entry name" value="NDPK"/>
    <property type="match status" value="1"/>
</dbReference>
<proteinExistence type="inferred from homology"/>
<feature type="region of interest" description="Disordered" evidence="13">
    <location>
        <begin position="385"/>
        <end position="422"/>
    </location>
</feature>
<dbReference type="GO" id="GO:0006241">
    <property type="term" value="P:CTP biosynthetic process"/>
    <property type="evidence" value="ECO:0007669"/>
    <property type="project" value="InterPro"/>
</dbReference>
<feature type="region of interest" description="Disordered" evidence="13">
    <location>
        <begin position="672"/>
        <end position="736"/>
    </location>
</feature>
<dbReference type="Proteomes" id="UP001146120">
    <property type="component" value="Unassembled WGS sequence"/>
</dbReference>
<dbReference type="GO" id="GO:0046540">
    <property type="term" value="C:U4/U6 x U5 tri-snRNP complex"/>
    <property type="evidence" value="ECO:0007669"/>
    <property type="project" value="InterPro"/>
</dbReference>
<keyword evidence="8" id="KW-0418">Kinase</keyword>